<keyword evidence="3" id="KW-1185">Reference proteome</keyword>
<reference evidence="2 3" key="1">
    <citation type="submission" date="2022-11" db="EMBL/GenBank/DDBJ databases">
        <title>Desulfobotulus tamanensis H1 sp. nov. - anaerobic, alkaliphilic, sulphate reducing bacterium isolated from terrestrial mud volcano.</title>
        <authorList>
            <person name="Frolova A."/>
            <person name="Merkel A.Y."/>
            <person name="Slobodkin A.I."/>
        </authorList>
    </citation>
    <scope>NUCLEOTIDE SEQUENCE [LARGE SCALE GENOMIC DNA]</scope>
    <source>
        <strain evidence="2 3">H1</strain>
    </source>
</reference>
<dbReference type="Proteomes" id="UP001209681">
    <property type="component" value="Unassembled WGS sequence"/>
</dbReference>
<proteinExistence type="predicted"/>
<feature type="transmembrane region" description="Helical" evidence="1">
    <location>
        <begin position="137"/>
        <end position="161"/>
    </location>
</feature>
<feature type="transmembrane region" description="Helical" evidence="1">
    <location>
        <begin position="173"/>
        <end position="192"/>
    </location>
</feature>
<name>A0ABT3NBG9_9BACT</name>
<keyword evidence="1" id="KW-1133">Transmembrane helix</keyword>
<sequence>MALRLLQARIPDVTRDFLDVVLREEEQIIDRWEEPLEGGGFLVRLLLPQNHTESVSDLMRRHFGNQPGFRAVFFPVEATIPHYDGGRDDTVATQGRISREELYTDVASGAEVSRIFVAAVILSAVVAAIGLRRGDTAIVIGAMVIAPLLTPNIAFALSLVLGSRTLAVSAVRASGAGILITLAIAGGIGFLMGVDRDVSAIMNRTEVGLGDVFLSLASGCAGTLAFTAGVPAALTGVMVAVALMPPLVVCGMLLGDGAWTLAGGAFLLCFVNISGVNLAAILTLIAQGISPMNSWHKTPARIVGRLGLLVWILVMAGLVFLILWKL</sequence>
<dbReference type="Pfam" id="PF04087">
    <property type="entry name" value="DUF389"/>
    <property type="match status" value="1"/>
</dbReference>
<feature type="transmembrane region" description="Helical" evidence="1">
    <location>
        <begin position="306"/>
        <end position="324"/>
    </location>
</feature>
<feature type="transmembrane region" description="Helical" evidence="1">
    <location>
        <begin position="212"/>
        <end position="230"/>
    </location>
</feature>
<gene>
    <name evidence="2" type="ORF">OOT00_12585</name>
</gene>
<dbReference type="NCBIfam" id="TIGR00341">
    <property type="entry name" value="TIGR00341 family protein"/>
    <property type="match status" value="1"/>
</dbReference>
<evidence type="ECO:0000313" key="3">
    <source>
        <dbReference type="Proteomes" id="UP001209681"/>
    </source>
</evidence>
<evidence type="ECO:0000256" key="1">
    <source>
        <dbReference type="SAM" id="Phobius"/>
    </source>
</evidence>
<dbReference type="PANTHER" id="PTHR20992">
    <property type="entry name" value="AT15442P-RELATED"/>
    <property type="match status" value="1"/>
</dbReference>
<feature type="transmembrane region" description="Helical" evidence="1">
    <location>
        <begin position="112"/>
        <end position="131"/>
    </location>
</feature>
<protein>
    <submittedName>
        <fullName evidence="2">TIGR00341 family protein</fullName>
    </submittedName>
</protein>
<dbReference type="RefSeq" id="WP_265425734.1">
    <property type="nucleotide sequence ID" value="NZ_JAPFPW010000016.1"/>
</dbReference>
<keyword evidence="1" id="KW-0472">Membrane</keyword>
<evidence type="ECO:0000313" key="2">
    <source>
        <dbReference type="EMBL" id="MCW7754820.1"/>
    </source>
</evidence>
<organism evidence="2 3">
    <name type="scientific">Desulfobotulus pelophilus</name>
    <dbReference type="NCBI Taxonomy" id="2823377"/>
    <lineage>
        <taxon>Bacteria</taxon>
        <taxon>Pseudomonadati</taxon>
        <taxon>Thermodesulfobacteriota</taxon>
        <taxon>Desulfobacteria</taxon>
        <taxon>Desulfobacterales</taxon>
        <taxon>Desulfobacteraceae</taxon>
        <taxon>Desulfobotulus</taxon>
    </lineage>
</organism>
<dbReference type="PANTHER" id="PTHR20992:SF9">
    <property type="entry name" value="AT15442P-RELATED"/>
    <property type="match status" value="1"/>
</dbReference>
<dbReference type="EMBL" id="JAPFPW010000016">
    <property type="protein sequence ID" value="MCW7754820.1"/>
    <property type="molecule type" value="Genomic_DNA"/>
</dbReference>
<comment type="caution">
    <text evidence="2">The sequence shown here is derived from an EMBL/GenBank/DDBJ whole genome shotgun (WGS) entry which is preliminary data.</text>
</comment>
<keyword evidence="1" id="KW-0812">Transmembrane</keyword>
<accession>A0ABT3NBG9</accession>
<feature type="transmembrane region" description="Helical" evidence="1">
    <location>
        <begin position="237"/>
        <end position="255"/>
    </location>
</feature>
<dbReference type="InterPro" id="IPR005240">
    <property type="entry name" value="DUF389"/>
</dbReference>
<feature type="transmembrane region" description="Helical" evidence="1">
    <location>
        <begin position="261"/>
        <end position="285"/>
    </location>
</feature>